<comment type="similarity">
    <text evidence="2 9">Belongs to the SLC41A transporter family.</text>
</comment>
<accession>A0A0S4N7G1</accession>
<evidence type="ECO:0000313" key="11">
    <source>
        <dbReference type="EMBL" id="CUS84848.1"/>
    </source>
</evidence>
<reference evidence="13 14" key="1">
    <citation type="submission" date="2015-11" db="EMBL/GenBank/DDBJ databases">
        <authorList>
            <person name="Varghese N."/>
        </authorList>
    </citation>
    <scope>NUCLEOTIDE SEQUENCE [LARGE SCALE GENOMIC DNA]</scope>
    <source>
        <strain evidence="11 14">JGI-8</strain>
    </source>
</reference>
<feature type="transmembrane region" description="Helical" evidence="9">
    <location>
        <begin position="286"/>
        <end position="304"/>
    </location>
</feature>
<dbReference type="InterPro" id="IPR006668">
    <property type="entry name" value="Mg_transptr_MgtE_intracell_dom"/>
</dbReference>
<evidence type="ECO:0000313" key="12">
    <source>
        <dbReference type="EMBL" id="CUU07218.1"/>
    </source>
</evidence>
<feature type="transmembrane region" description="Helical" evidence="9">
    <location>
        <begin position="386"/>
        <end position="409"/>
    </location>
</feature>
<evidence type="ECO:0000313" key="13">
    <source>
        <dbReference type="Proteomes" id="UP000182011"/>
    </source>
</evidence>
<dbReference type="PROSITE" id="PS51371">
    <property type="entry name" value="CBS"/>
    <property type="match status" value="2"/>
</dbReference>
<accession>A0A0P1M4J5</accession>
<evidence type="ECO:0000256" key="5">
    <source>
        <dbReference type="ARBA" id="ARBA00022842"/>
    </source>
</evidence>
<evidence type="ECO:0000259" key="10">
    <source>
        <dbReference type="PROSITE" id="PS51371"/>
    </source>
</evidence>
<accession>A0A0P1LRX9</accession>
<dbReference type="CDD" id="cd04606">
    <property type="entry name" value="CBS_pair_Mg_transporter"/>
    <property type="match status" value="1"/>
</dbReference>
<dbReference type="PANTHER" id="PTHR43773">
    <property type="entry name" value="MAGNESIUM TRANSPORTER MGTE"/>
    <property type="match status" value="1"/>
</dbReference>
<organism evidence="12 13">
    <name type="scientific">Candidatus Kryptonium thompsonii</name>
    <dbReference type="NCBI Taxonomy" id="1633631"/>
    <lineage>
        <taxon>Bacteria</taxon>
        <taxon>Pseudomonadati</taxon>
        <taxon>Candidatus Kryptoniota</taxon>
        <taxon>Candidatus Kryptonium</taxon>
    </lineage>
</organism>
<dbReference type="InterPro" id="IPR006669">
    <property type="entry name" value="MgtE_transporter"/>
</dbReference>
<dbReference type="Pfam" id="PF03448">
    <property type="entry name" value="MgtE_N"/>
    <property type="match status" value="1"/>
</dbReference>
<dbReference type="Pfam" id="PF01769">
    <property type="entry name" value="MgtE"/>
    <property type="match status" value="1"/>
</dbReference>
<accession>A0A0P1MXQ7</accession>
<dbReference type="GO" id="GO:0015095">
    <property type="term" value="F:magnesium ion transmembrane transporter activity"/>
    <property type="evidence" value="ECO:0007669"/>
    <property type="project" value="UniProtKB-UniRule"/>
</dbReference>
<dbReference type="EMBL" id="CZVI01000008">
    <property type="protein sequence ID" value="CUS84848.1"/>
    <property type="molecule type" value="Genomic_DNA"/>
</dbReference>
<accession>A0A0P1LLE6</accession>
<dbReference type="InterPro" id="IPR046342">
    <property type="entry name" value="CBS_dom_sf"/>
</dbReference>
<dbReference type="Gene3D" id="1.10.357.20">
    <property type="entry name" value="SLC41 divalent cation transporters, integral membrane domain"/>
    <property type="match status" value="1"/>
</dbReference>
<evidence type="ECO:0000256" key="4">
    <source>
        <dbReference type="ARBA" id="ARBA00022692"/>
    </source>
</evidence>
<dbReference type="Pfam" id="PF00571">
    <property type="entry name" value="CBS"/>
    <property type="match status" value="2"/>
</dbReference>
<keyword evidence="9" id="KW-0479">Metal-binding</keyword>
<evidence type="ECO:0000256" key="1">
    <source>
        <dbReference type="ARBA" id="ARBA00004141"/>
    </source>
</evidence>
<feature type="domain" description="CBS" evidence="10">
    <location>
        <begin position="137"/>
        <end position="200"/>
    </location>
</feature>
<dbReference type="PANTHER" id="PTHR43773:SF1">
    <property type="entry name" value="MAGNESIUM TRANSPORTER MGTE"/>
    <property type="match status" value="1"/>
</dbReference>
<dbReference type="RefSeq" id="WP_047134314.1">
    <property type="nucleotide sequence ID" value="NZ_CZVI01000008.1"/>
</dbReference>
<comment type="subcellular location">
    <subcellularLocation>
        <location evidence="9">Cell membrane</location>
        <topology evidence="9">Multi-pass membrane protein</topology>
    </subcellularLocation>
    <subcellularLocation>
        <location evidence="1">Membrane</location>
        <topology evidence="1">Multi-pass membrane protein</topology>
    </subcellularLocation>
</comment>
<dbReference type="SMART" id="SM00924">
    <property type="entry name" value="MgtE_N"/>
    <property type="match status" value="1"/>
</dbReference>
<accession>A0A0P1LFT1</accession>
<comment type="subunit">
    <text evidence="9">Homodimer.</text>
</comment>
<proteinExistence type="inferred from homology"/>
<comment type="caution">
    <text evidence="9">Lacks conserved residue(s) required for the propagation of feature annotation.</text>
</comment>
<keyword evidence="3 9" id="KW-0813">Transport</keyword>
<dbReference type="InterPro" id="IPR000644">
    <property type="entry name" value="CBS_dom"/>
</dbReference>
<keyword evidence="5 9" id="KW-0460">Magnesium</keyword>
<sequence>MKTMLILLPDIRELIQAERNEELIDILDDLHPADIAEIISELPEDEKIKLFKLVRREKAIEVFDELDENDQILILENLPVEDRSFLLNEMSPDERADLFEELSVDKTQEYGALMTEEARREVEILTSYPSETAGGLMTTEFASVMESMSVGEAIEFLRMTAPDKETIYSIYVTSEKGVLVGVVQLKDLILSDPKKRISDIMDEKVISVEVNADQEEVASIMKKYNLTVIPVVDEYRKLLGIITIDDIIDVIHEEASEDIAKMVGTQLEDIETLLSPLKSARLRMPWLILTYIGEIFVSFIVKHFEPTLQQVIALASYMPLIAAMGGNVGTQASTICVRGLATGSIKMGDLKRVLVKETLAGSIMGFVYGLVLALITLLVYGLKYSFVLPMSAFVGCLASMTFSSVMGTIEPFVLIKLKRDPATAVGPLVTTGTDILSSATYLTFATLLLKLLS</sequence>
<dbReference type="Gene3D" id="3.10.580.10">
    <property type="entry name" value="CBS-domain"/>
    <property type="match status" value="1"/>
</dbReference>
<dbReference type="STRING" id="1633631.GCA_001442925_01744"/>
<keyword evidence="4 9" id="KW-0812">Transmembrane</keyword>
<dbReference type="SUPFAM" id="SSF54631">
    <property type="entry name" value="CBS-domain pair"/>
    <property type="match status" value="1"/>
</dbReference>
<evidence type="ECO:0000256" key="9">
    <source>
        <dbReference type="RuleBase" id="RU362011"/>
    </source>
</evidence>
<accession>A0A0P1MHG1</accession>
<dbReference type="OrthoDB" id="9790355at2"/>
<accession>A0A0P1PA86</accession>
<dbReference type="InterPro" id="IPR038076">
    <property type="entry name" value="MgtE_N_sf"/>
</dbReference>
<dbReference type="NCBIfam" id="TIGR00400">
    <property type="entry name" value="mgtE"/>
    <property type="match status" value="1"/>
</dbReference>
<dbReference type="InterPro" id="IPR006667">
    <property type="entry name" value="SLC41_membr_dom"/>
</dbReference>
<protein>
    <recommendedName>
        <fullName evidence="9">Magnesium transporter MgtE</fullName>
    </recommendedName>
</protein>
<keyword evidence="8" id="KW-0129">CBS domain</keyword>
<evidence type="ECO:0000256" key="7">
    <source>
        <dbReference type="ARBA" id="ARBA00023136"/>
    </source>
</evidence>
<dbReference type="EMBL" id="FAOP01000006">
    <property type="protein sequence ID" value="CUU07218.1"/>
    <property type="molecule type" value="Genomic_DNA"/>
</dbReference>
<dbReference type="AlphaFoldDB" id="A0A0P1LLE6"/>
<dbReference type="SUPFAM" id="SSF158791">
    <property type="entry name" value="MgtE N-terminal domain-like"/>
    <property type="match status" value="1"/>
</dbReference>
<keyword evidence="7 9" id="KW-0472">Membrane</keyword>
<evidence type="ECO:0000256" key="8">
    <source>
        <dbReference type="PROSITE-ProRule" id="PRU00703"/>
    </source>
</evidence>
<dbReference type="InterPro" id="IPR036739">
    <property type="entry name" value="SLC41_membr_dom_sf"/>
</dbReference>
<name>A0A0P1LLE6_9BACT</name>
<keyword evidence="6 9" id="KW-1133">Transmembrane helix</keyword>
<evidence type="ECO:0000313" key="14">
    <source>
        <dbReference type="Proteomes" id="UP000182200"/>
    </source>
</evidence>
<gene>
    <name evidence="12" type="ORF">JGI4_01749</name>
    <name evidence="11" type="ORF">JGI8_00845</name>
</gene>
<dbReference type="GO" id="GO:0046872">
    <property type="term" value="F:metal ion binding"/>
    <property type="evidence" value="ECO:0007669"/>
    <property type="project" value="UniProtKB-KW"/>
</dbReference>
<reference evidence="12" key="2">
    <citation type="submission" date="2015-11" db="EMBL/GenBank/DDBJ databases">
        <authorList>
            <person name="Zhang Y."/>
            <person name="Guo Z."/>
        </authorList>
    </citation>
    <scope>NUCLEOTIDE SEQUENCE [LARGE SCALE GENOMIC DNA]</scope>
    <source>
        <strain evidence="12">JGI-4</strain>
    </source>
</reference>
<dbReference type="Gene3D" id="1.25.60.10">
    <property type="entry name" value="MgtE N-terminal domain-like"/>
    <property type="match status" value="1"/>
</dbReference>
<evidence type="ECO:0000256" key="6">
    <source>
        <dbReference type="ARBA" id="ARBA00022989"/>
    </source>
</evidence>
<dbReference type="Proteomes" id="UP000182011">
    <property type="component" value="Unassembled WGS sequence"/>
</dbReference>
<keyword evidence="14" id="KW-1185">Reference proteome</keyword>
<feature type="transmembrane region" description="Helical" evidence="9">
    <location>
        <begin position="316"/>
        <end position="337"/>
    </location>
</feature>
<comment type="function">
    <text evidence="9">Acts as a magnesium transporter.</text>
</comment>
<evidence type="ECO:0000256" key="3">
    <source>
        <dbReference type="ARBA" id="ARBA00022448"/>
    </source>
</evidence>
<evidence type="ECO:0000256" key="2">
    <source>
        <dbReference type="ARBA" id="ARBA00009749"/>
    </source>
</evidence>
<dbReference type="SMART" id="SM00116">
    <property type="entry name" value="CBS"/>
    <property type="match status" value="2"/>
</dbReference>
<dbReference type="SUPFAM" id="SSF161093">
    <property type="entry name" value="MgtE membrane domain-like"/>
    <property type="match status" value="1"/>
</dbReference>
<dbReference type="Proteomes" id="UP000182200">
    <property type="component" value="Unassembled WGS sequence"/>
</dbReference>
<feature type="domain" description="CBS" evidence="10">
    <location>
        <begin position="201"/>
        <end position="257"/>
    </location>
</feature>
<feature type="transmembrane region" description="Helical" evidence="9">
    <location>
        <begin position="358"/>
        <end position="380"/>
    </location>
</feature>
<dbReference type="GO" id="GO:0005886">
    <property type="term" value="C:plasma membrane"/>
    <property type="evidence" value="ECO:0007669"/>
    <property type="project" value="UniProtKB-SubCell"/>
</dbReference>
<accession>A0A0P1MNS5</accession>
<keyword evidence="9" id="KW-1003">Cell membrane</keyword>